<comment type="caution">
    <text evidence="2">The sequence shown here is derived from an EMBL/GenBank/DDBJ whole genome shotgun (WGS) entry which is preliminary data.</text>
</comment>
<name>A0ABS6JFV9_9BACI</name>
<organism evidence="2 3">
    <name type="scientific">Evansella tamaricis</name>
    <dbReference type="NCBI Taxonomy" id="2069301"/>
    <lineage>
        <taxon>Bacteria</taxon>
        <taxon>Bacillati</taxon>
        <taxon>Bacillota</taxon>
        <taxon>Bacilli</taxon>
        <taxon>Bacillales</taxon>
        <taxon>Bacillaceae</taxon>
        <taxon>Evansella</taxon>
    </lineage>
</organism>
<dbReference type="RefSeq" id="WP_217066674.1">
    <property type="nucleotide sequence ID" value="NZ_JAHQCS010000100.1"/>
</dbReference>
<protein>
    <submittedName>
        <fullName evidence="2">Uncharacterized protein</fullName>
    </submittedName>
</protein>
<evidence type="ECO:0000256" key="1">
    <source>
        <dbReference type="SAM" id="Phobius"/>
    </source>
</evidence>
<dbReference type="EMBL" id="JAHQCS010000100">
    <property type="protein sequence ID" value="MBU9712496.1"/>
    <property type="molecule type" value="Genomic_DNA"/>
</dbReference>
<keyword evidence="1" id="KW-0472">Membrane</keyword>
<evidence type="ECO:0000313" key="2">
    <source>
        <dbReference type="EMBL" id="MBU9712496.1"/>
    </source>
</evidence>
<reference evidence="2 3" key="1">
    <citation type="submission" date="2021-06" db="EMBL/GenBank/DDBJ databases">
        <title>Bacillus sp. RD4P76, an endophyte from a halophyte.</title>
        <authorList>
            <person name="Sun J.-Q."/>
        </authorList>
    </citation>
    <scope>NUCLEOTIDE SEQUENCE [LARGE SCALE GENOMIC DNA]</scope>
    <source>
        <strain evidence="2 3">CGMCC 1.15917</strain>
    </source>
</reference>
<accession>A0ABS6JFV9</accession>
<evidence type="ECO:0000313" key="3">
    <source>
        <dbReference type="Proteomes" id="UP000784880"/>
    </source>
</evidence>
<feature type="transmembrane region" description="Helical" evidence="1">
    <location>
        <begin position="7"/>
        <end position="28"/>
    </location>
</feature>
<gene>
    <name evidence="2" type="ORF">KS419_12155</name>
</gene>
<keyword evidence="1" id="KW-1133">Transmembrane helix</keyword>
<feature type="transmembrane region" description="Helical" evidence="1">
    <location>
        <begin position="34"/>
        <end position="53"/>
    </location>
</feature>
<sequence length="178" mass="21564">MDFYFNTVNLVLCFMLFLLLIILLLLFFKLKKAVLISFISVLLLSFLVVYMEYRSQFITFENLAANQIDDESTYWSMTIWTYDVSKETPQATAVASIYDKKIIQTILDDFKDMELKRDDVLRFYEREYRIQITTRNHFTFYVDEDYIDHYEILNDTNHLQTIEYLITSNDVLWEYFED</sequence>
<proteinExistence type="predicted"/>
<keyword evidence="1" id="KW-0812">Transmembrane</keyword>
<dbReference type="Proteomes" id="UP000784880">
    <property type="component" value="Unassembled WGS sequence"/>
</dbReference>
<keyword evidence="3" id="KW-1185">Reference proteome</keyword>